<evidence type="ECO:0000259" key="2">
    <source>
        <dbReference type="Pfam" id="PF13701"/>
    </source>
</evidence>
<protein>
    <submittedName>
        <fullName evidence="3">Transposase</fullName>
    </submittedName>
</protein>
<evidence type="ECO:0000313" key="3">
    <source>
        <dbReference type="EMBL" id="MBZ5709720.1"/>
    </source>
</evidence>
<feature type="compositionally biased region" description="Low complexity" evidence="1">
    <location>
        <begin position="57"/>
        <end position="72"/>
    </location>
</feature>
<accession>A0ABS7TNF8</accession>
<keyword evidence="4" id="KW-1185">Reference proteome</keyword>
<reference evidence="3" key="1">
    <citation type="submission" date="2021-08" db="EMBL/GenBank/DDBJ databases">
        <authorList>
            <person name="Stevens D.C."/>
        </authorList>
    </citation>
    <scope>NUCLEOTIDE SEQUENCE</scope>
    <source>
        <strain evidence="3">DSM 53165</strain>
    </source>
</reference>
<evidence type="ECO:0000256" key="1">
    <source>
        <dbReference type="SAM" id="MobiDB-lite"/>
    </source>
</evidence>
<dbReference type="InterPro" id="IPR025668">
    <property type="entry name" value="Tnp_DDE_dom"/>
</dbReference>
<dbReference type="EMBL" id="JAIRAU010000008">
    <property type="protein sequence ID" value="MBZ5709720.1"/>
    <property type="molecule type" value="Genomic_DNA"/>
</dbReference>
<name>A0ABS7TNF8_9BACT</name>
<feature type="region of interest" description="Disordered" evidence="1">
    <location>
        <begin position="47"/>
        <end position="93"/>
    </location>
</feature>
<organism evidence="3 4">
    <name type="scientific">Nannocystis pusilla</name>
    <dbReference type="NCBI Taxonomy" id="889268"/>
    <lineage>
        <taxon>Bacteria</taxon>
        <taxon>Pseudomonadati</taxon>
        <taxon>Myxococcota</taxon>
        <taxon>Polyangia</taxon>
        <taxon>Nannocystales</taxon>
        <taxon>Nannocystaceae</taxon>
        <taxon>Nannocystis</taxon>
    </lineage>
</organism>
<comment type="caution">
    <text evidence="3">The sequence shown here is derived from an EMBL/GenBank/DDBJ whole genome shotgun (WGS) entry which is preliminary data.</text>
</comment>
<proteinExistence type="predicted"/>
<dbReference type="Proteomes" id="UP001139031">
    <property type="component" value="Unassembled WGS sequence"/>
</dbReference>
<gene>
    <name evidence="3" type="ORF">K7C98_10645</name>
</gene>
<evidence type="ECO:0000313" key="4">
    <source>
        <dbReference type="Proteomes" id="UP001139031"/>
    </source>
</evidence>
<dbReference type="Pfam" id="PF13701">
    <property type="entry name" value="DDE_Tnp_1_4"/>
    <property type="match status" value="1"/>
</dbReference>
<feature type="domain" description="Transposase DDE" evidence="2">
    <location>
        <begin position="2"/>
        <end position="55"/>
    </location>
</feature>
<sequence length="119" mass="13115">MIVRGDSGFCRDEVMRWYEDNGLFFVLGLQKNSRLIAEIEDEMKQARALSEQTGKNAPSGDSSAGSGARIGACTSRARSRHRSICRASDRDGSPRAVDLARALFYDPLEFEACKHVVSS</sequence>